<feature type="compositionally biased region" description="Pro residues" evidence="1">
    <location>
        <begin position="23"/>
        <end position="41"/>
    </location>
</feature>
<accession>A0A0D0D906</accession>
<evidence type="ECO:0000313" key="3">
    <source>
        <dbReference type="Proteomes" id="UP000054538"/>
    </source>
</evidence>
<feature type="compositionally biased region" description="Low complexity" evidence="1">
    <location>
        <begin position="12"/>
        <end position="22"/>
    </location>
</feature>
<keyword evidence="3" id="KW-1185">Reference proteome</keyword>
<dbReference type="EMBL" id="KN826062">
    <property type="protein sequence ID" value="KIK80251.1"/>
    <property type="molecule type" value="Genomic_DNA"/>
</dbReference>
<dbReference type="Proteomes" id="UP000054538">
    <property type="component" value="Unassembled WGS sequence"/>
</dbReference>
<evidence type="ECO:0000313" key="2">
    <source>
        <dbReference type="EMBL" id="KIK80251.1"/>
    </source>
</evidence>
<name>A0A0D0D906_9AGAM</name>
<proteinExistence type="predicted"/>
<reference evidence="2 3" key="1">
    <citation type="submission" date="2014-04" db="EMBL/GenBank/DDBJ databases">
        <authorList>
            <consortium name="DOE Joint Genome Institute"/>
            <person name="Kuo A."/>
            <person name="Kohler A."/>
            <person name="Jargeat P."/>
            <person name="Nagy L.G."/>
            <person name="Floudas D."/>
            <person name="Copeland A."/>
            <person name="Barry K.W."/>
            <person name="Cichocki N."/>
            <person name="Veneault-Fourrey C."/>
            <person name="LaButti K."/>
            <person name="Lindquist E.A."/>
            <person name="Lipzen A."/>
            <person name="Lundell T."/>
            <person name="Morin E."/>
            <person name="Murat C."/>
            <person name="Sun H."/>
            <person name="Tunlid A."/>
            <person name="Henrissat B."/>
            <person name="Grigoriev I.V."/>
            <person name="Hibbett D.S."/>
            <person name="Martin F."/>
            <person name="Nordberg H.P."/>
            <person name="Cantor M.N."/>
            <person name="Hua S.X."/>
        </authorList>
    </citation>
    <scope>NUCLEOTIDE SEQUENCE [LARGE SCALE GENOMIC DNA]</scope>
    <source>
        <strain evidence="2 3">Ve08.2h10</strain>
    </source>
</reference>
<feature type="region of interest" description="Disordered" evidence="1">
    <location>
        <begin position="1"/>
        <end position="51"/>
    </location>
</feature>
<organism evidence="2 3">
    <name type="scientific">Paxillus rubicundulus Ve08.2h10</name>
    <dbReference type="NCBI Taxonomy" id="930991"/>
    <lineage>
        <taxon>Eukaryota</taxon>
        <taxon>Fungi</taxon>
        <taxon>Dikarya</taxon>
        <taxon>Basidiomycota</taxon>
        <taxon>Agaricomycotina</taxon>
        <taxon>Agaricomycetes</taxon>
        <taxon>Agaricomycetidae</taxon>
        <taxon>Boletales</taxon>
        <taxon>Paxilineae</taxon>
        <taxon>Paxillaceae</taxon>
        <taxon>Paxillus</taxon>
    </lineage>
</organism>
<dbReference type="InParanoid" id="A0A0D0D906"/>
<dbReference type="HOGENOM" id="CLU_2373403_0_0_1"/>
<gene>
    <name evidence="2" type="ORF">PAXRUDRAFT_159133</name>
</gene>
<protein>
    <submittedName>
        <fullName evidence="2">Uncharacterized protein</fullName>
    </submittedName>
</protein>
<evidence type="ECO:0000256" key="1">
    <source>
        <dbReference type="SAM" id="MobiDB-lite"/>
    </source>
</evidence>
<sequence>MYAGPPGHRAHVPYYSHHQYQYHPPPALAPPPSHQLPPTLPQPGNNMTPSEFLSPGITTKHKVTLKTFCQNSIISSFNVDKLTLLGYVAGNYIIE</sequence>
<dbReference type="AlphaFoldDB" id="A0A0D0D906"/>
<reference evidence="3" key="2">
    <citation type="submission" date="2015-01" db="EMBL/GenBank/DDBJ databases">
        <title>Evolutionary Origins and Diversification of the Mycorrhizal Mutualists.</title>
        <authorList>
            <consortium name="DOE Joint Genome Institute"/>
            <consortium name="Mycorrhizal Genomics Consortium"/>
            <person name="Kohler A."/>
            <person name="Kuo A."/>
            <person name="Nagy L.G."/>
            <person name="Floudas D."/>
            <person name="Copeland A."/>
            <person name="Barry K.W."/>
            <person name="Cichocki N."/>
            <person name="Veneault-Fourrey C."/>
            <person name="LaButti K."/>
            <person name="Lindquist E.A."/>
            <person name="Lipzen A."/>
            <person name="Lundell T."/>
            <person name="Morin E."/>
            <person name="Murat C."/>
            <person name="Riley R."/>
            <person name="Ohm R."/>
            <person name="Sun H."/>
            <person name="Tunlid A."/>
            <person name="Henrissat B."/>
            <person name="Grigoriev I.V."/>
            <person name="Hibbett D.S."/>
            <person name="Martin F."/>
        </authorList>
    </citation>
    <scope>NUCLEOTIDE SEQUENCE [LARGE SCALE GENOMIC DNA]</scope>
    <source>
        <strain evidence="3">Ve08.2h10</strain>
    </source>
</reference>